<dbReference type="GO" id="GO:0003824">
    <property type="term" value="F:catalytic activity"/>
    <property type="evidence" value="ECO:0007669"/>
    <property type="project" value="UniProtKB-ARBA"/>
</dbReference>
<dbReference type="CDD" id="cd06558">
    <property type="entry name" value="crotonase-like"/>
    <property type="match status" value="1"/>
</dbReference>
<evidence type="ECO:0000313" key="2">
    <source>
        <dbReference type="EMBL" id="UYM06174.1"/>
    </source>
</evidence>
<dbReference type="AlphaFoldDB" id="A0AA46TIV8"/>
<proteinExistence type="inferred from homology"/>
<evidence type="ECO:0000256" key="1">
    <source>
        <dbReference type="ARBA" id="ARBA00005254"/>
    </source>
</evidence>
<evidence type="ECO:0000313" key="3">
    <source>
        <dbReference type="Proteomes" id="UP001164390"/>
    </source>
</evidence>
<dbReference type="EMBL" id="CP094970">
    <property type="protein sequence ID" value="UYM06174.1"/>
    <property type="molecule type" value="Genomic_DNA"/>
</dbReference>
<sequence>MTDSPDAVVYDVSSHVATITLNRPDTMNSLTVQARAELKEALHRAAADTDARAVVLTGTGRAFCVGQDLKEHVANLRDKPIDQVWSVVAADYSPMVTAIATMPKPVIAAVNGAAAGAGASLAFAADFRVLAEPASFNLAFANIALSCDTGASWTLPRLIGHAKATELLMLPRTVRSEEARSIGLATSVVPAEELTSHVRELALKLAAGPTLAYASIRRALAYSATHSMADSLEHEGQKMALTGASSDHKAAVAAFLDKETPNFEGH</sequence>
<dbReference type="Pfam" id="PF00378">
    <property type="entry name" value="ECH_1"/>
    <property type="match status" value="1"/>
</dbReference>
<dbReference type="Gene3D" id="1.10.12.10">
    <property type="entry name" value="Lyase 2-enoyl-coa Hydratase, Chain A, domain 2"/>
    <property type="match status" value="1"/>
</dbReference>
<dbReference type="RefSeq" id="WP_271635029.1">
    <property type="nucleotide sequence ID" value="NZ_CP094970.1"/>
</dbReference>
<dbReference type="PANTHER" id="PTHR43459:SF1">
    <property type="entry name" value="EG:BACN32G11.4 PROTEIN"/>
    <property type="match status" value="1"/>
</dbReference>
<accession>A0AA46TIV8</accession>
<organism evidence="2 3">
    <name type="scientific">Solicola gregarius</name>
    <dbReference type="NCBI Taxonomy" id="2908642"/>
    <lineage>
        <taxon>Bacteria</taxon>
        <taxon>Bacillati</taxon>
        <taxon>Actinomycetota</taxon>
        <taxon>Actinomycetes</taxon>
        <taxon>Propionibacteriales</taxon>
        <taxon>Nocardioidaceae</taxon>
        <taxon>Solicola</taxon>
    </lineage>
</organism>
<dbReference type="SUPFAM" id="SSF52096">
    <property type="entry name" value="ClpP/crotonase"/>
    <property type="match status" value="1"/>
</dbReference>
<dbReference type="PANTHER" id="PTHR43459">
    <property type="entry name" value="ENOYL-COA HYDRATASE"/>
    <property type="match status" value="1"/>
</dbReference>
<keyword evidence="3" id="KW-1185">Reference proteome</keyword>
<dbReference type="InterPro" id="IPR029045">
    <property type="entry name" value="ClpP/crotonase-like_dom_sf"/>
</dbReference>
<dbReference type="InterPro" id="IPR001753">
    <property type="entry name" value="Enoyl-CoA_hydra/iso"/>
</dbReference>
<protein>
    <submittedName>
        <fullName evidence="2">Enoyl-CoA hydratase-related protein</fullName>
    </submittedName>
</protein>
<comment type="similarity">
    <text evidence="1">Belongs to the enoyl-CoA hydratase/isomerase family.</text>
</comment>
<dbReference type="KEGG" id="sgrg:L0C25_03615"/>
<reference evidence="2" key="1">
    <citation type="submission" date="2022-01" db="EMBL/GenBank/DDBJ databases">
        <title>Nocardioidaceae gen. sp. A5X3R13.</title>
        <authorList>
            <person name="Lopez Marin M.A."/>
            <person name="Uhlik O."/>
        </authorList>
    </citation>
    <scope>NUCLEOTIDE SEQUENCE</scope>
    <source>
        <strain evidence="2">A5X3R13</strain>
    </source>
</reference>
<gene>
    <name evidence="2" type="ORF">L0C25_03615</name>
</gene>
<dbReference type="InterPro" id="IPR014748">
    <property type="entry name" value="Enoyl-CoA_hydra_C"/>
</dbReference>
<dbReference type="Proteomes" id="UP001164390">
    <property type="component" value="Chromosome"/>
</dbReference>
<dbReference type="Gene3D" id="3.90.226.10">
    <property type="entry name" value="2-enoyl-CoA Hydratase, Chain A, domain 1"/>
    <property type="match status" value="1"/>
</dbReference>
<name>A0AA46TIV8_9ACTN</name>